<organism evidence="1 2">
    <name type="scientific">Bergeyella zoohelcum</name>
    <dbReference type="NCBI Taxonomy" id="1015"/>
    <lineage>
        <taxon>Bacteria</taxon>
        <taxon>Pseudomonadati</taxon>
        <taxon>Bacteroidota</taxon>
        <taxon>Flavobacteriia</taxon>
        <taxon>Flavobacteriales</taxon>
        <taxon>Weeksellaceae</taxon>
        <taxon>Bergeyella</taxon>
    </lineage>
</organism>
<gene>
    <name evidence="1" type="ORF">NCTC11661_00900</name>
</gene>
<dbReference type="RefSeq" id="WP_002686358.1">
    <property type="nucleotide sequence ID" value="NZ_UFTJ01000001.1"/>
</dbReference>
<name>A0A376C0H9_9FLAO</name>
<reference evidence="1 2" key="1">
    <citation type="submission" date="2018-06" db="EMBL/GenBank/DDBJ databases">
        <authorList>
            <consortium name="Pathogen Informatics"/>
            <person name="Doyle S."/>
        </authorList>
    </citation>
    <scope>NUCLEOTIDE SEQUENCE [LARGE SCALE GENOMIC DNA]</scope>
    <source>
        <strain evidence="1 2">NCTC11661</strain>
    </source>
</reference>
<protein>
    <submittedName>
        <fullName evidence="1">Uncharacterized protein</fullName>
    </submittedName>
</protein>
<evidence type="ECO:0000313" key="1">
    <source>
        <dbReference type="EMBL" id="SSZ47234.1"/>
    </source>
</evidence>
<evidence type="ECO:0000313" key="2">
    <source>
        <dbReference type="Proteomes" id="UP000255515"/>
    </source>
</evidence>
<dbReference type="GO" id="GO:0008237">
    <property type="term" value="F:metallopeptidase activity"/>
    <property type="evidence" value="ECO:0007669"/>
    <property type="project" value="InterPro"/>
</dbReference>
<dbReference type="InterPro" id="IPR024079">
    <property type="entry name" value="MetalloPept_cat_dom_sf"/>
</dbReference>
<dbReference type="EMBL" id="UFTJ01000001">
    <property type="protein sequence ID" value="SSZ47234.1"/>
    <property type="molecule type" value="Genomic_DNA"/>
</dbReference>
<dbReference type="Gene3D" id="3.40.390.10">
    <property type="entry name" value="Collagenase (Catalytic Domain)"/>
    <property type="match status" value="1"/>
</dbReference>
<accession>A0A376C0H9</accession>
<sequence>MFVIIIIKEAVGGIGLAVIQVGTHAVAQGVLSVFQGEGFRQAFWSGALGSLGASGFQAVAGKFAKSTIGTIAFGALSGGIGAELSDGNFWEGAVIGGVVAGLNHGLHKMSANLESKSIAEKELNAVGVKNINATAPNTQDSLDKVLSTDTLSSMHKDSGKVGITYGKTSQNNYLGETDSKTGKIIINKSKKFSYYKLYATVGHELVHAIDYVKGTANNIFNNYLKYYKGDKAPANVFYREALEFRAYQWEMSHAPSSLSKQWYNYYKTKNGW</sequence>
<proteinExistence type="predicted"/>
<dbReference type="AlphaFoldDB" id="A0A376C0H9"/>
<dbReference type="Proteomes" id="UP000255515">
    <property type="component" value="Unassembled WGS sequence"/>
</dbReference>